<dbReference type="Gene3D" id="1.10.10.2590">
    <property type="entry name" value="BEN domain"/>
    <property type="match status" value="1"/>
</dbReference>
<keyword evidence="1" id="KW-0862">Zinc</keyword>
<feature type="binding site" evidence="1">
    <location>
        <position position="60"/>
    </location>
    <ligand>
        <name>Zn(2+)</name>
        <dbReference type="ChEBI" id="CHEBI:29105"/>
    </ligand>
</feature>
<dbReference type="SMART" id="SM00868">
    <property type="entry name" value="zf-AD"/>
    <property type="match status" value="1"/>
</dbReference>
<feature type="compositionally biased region" description="Polar residues" evidence="2">
    <location>
        <begin position="264"/>
        <end position="274"/>
    </location>
</feature>
<feature type="region of interest" description="Disordered" evidence="2">
    <location>
        <begin position="180"/>
        <end position="221"/>
    </location>
</feature>
<feature type="region of interest" description="Disordered" evidence="2">
    <location>
        <begin position="406"/>
        <end position="435"/>
    </location>
</feature>
<evidence type="ECO:0000313" key="5">
    <source>
        <dbReference type="EMBL" id="CAG6464723.1"/>
    </source>
</evidence>
<dbReference type="GO" id="GO:0008270">
    <property type="term" value="F:zinc ion binding"/>
    <property type="evidence" value="ECO:0007669"/>
    <property type="project" value="UniProtKB-UniRule"/>
</dbReference>
<dbReference type="Gene3D" id="3.40.1800.20">
    <property type="match status" value="1"/>
</dbReference>
<dbReference type="AlphaFoldDB" id="A0A8D8AWF6"/>
<dbReference type="InterPro" id="IPR018379">
    <property type="entry name" value="BEN_domain"/>
</dbReference>
<dbReference type="PANTHER" id="PTHR39942:SF1">
    <property type="entry name" value="BCDNA.LD26519-RELATED"/>
    <property type="match status" value="1"/>
</dbReference>
<accession>A0A8D8AWF6</accession>
<feature type="compositionally biased region" description="Acidic residues" evidence="2">
    <location>
        <begin position="195"/>
        <end position="205"/>
    </location>
</feature>
<dbReference type="PROSITE" id="PS51915">
    <property type="entry name" value="ZAD"/>
    <property type="match status" value="1"/>
</dbReference>
<feature type="compositionally biased region" description="Acidic residues" evidence="2">
    <location>
        <begin position="92"/>
        <end position="103"/>
    </location>
</feature>
<organism evidence="5">
    <name type="scientific">Culex pipiens</name>
    <name type="common">House mosquito</name>
    <dbReference type="NCBI Taxonomy" id="7175"/>
    <lineage>
        <taxon>Eukaryota</taxon>
        <taxon>Metazoa</taxon>
        <taxon>Ecdysozoa</taxon>
        <taxon>Arthropoda</taxon>
        <taxon>Hexapoda</taxon>
        <taxon>Insecta</taxon>
        <taxon>Pterygota</taxon>
        <taxon>Neoptera</taxon>
        <taxon>Endopterygota</taxon>
        <taxon>Diptera</taxon>
        <taxon>Nematocera</taxon>
        <taxon>Culicoidea</taxon>
        <taxon>Culicidae</taxon>
        <taxon>Culicinae</taxon>
        <taxon>Culicini</taxon>
        <taxon>Culex</taxon>
        <taxon>Culex</taxon>
    </lineage>
</organism>
<sequence>MTEIEELTRCRLCFSPNNLTDAVFPATGDPNEELMGMIYACTSVRISFERDFPCAVCSSCVRIVNQFYAFRRKCRSNDRELKRTRGEKGFDEGSEEEEEDDGGNDPLGARRIKWEAGGDDRFYGKMKQQIQSYLKKQVAELEKKALAMVREGIQNTSGGNVTGVQASALQMTVEDAFGGNDMMEQNDSTGYDAFQDYDGDDEPLDDDKPKDDSKNSLQTEGTDWKTKYETLQKNNDLLQKAFRDQRSKLKDTEQLLKTVKRQKSSGNFTDTSNAPEGVGFKTHPAIPEVSLQFLQDLNYKSGPGEKGDRSFISKLAVAAFGVDTLVNSSVTGRPSNAHRDLPPKPSLCPQKMAAIGLKLFERVQLEVGVANQEELLARTTDRLVRLTVCQKSMNLRKQFFKHNGSSSADGIGAGTGSMDEEYLEEQVPATKKRRR</sequence>
<name>A0A8D8AWF6_CULPI</name>
<feature type="domain" description="ZAD" evidence="4">
    <location>
        <begin position="8"/>
        <end position="84"/>
    </location>
</feature>
<keyword evidence="1" id="KW-0479">Metal-binding</keyword>
<dbReference type="SUPFAM" id="SSF57716">
    <property type="entry name" value="Glucocorticoid receptor-like (DNA-binding domain)"/>
    <property type="match status" value="1"/>
</dbReference>
<keyword evidence="1" id="KW-0863">Zinc-finger</keyword>
<protein>
    <submittedName>
        <fullName evidence="5">BEN domain-containing protein 5</fullName>
    </submittedName>
</protein>
<feature type="region of interest" description="Disordered" evidence="2">
    <location>
        <begin position="261"/>
        <end position="282"/>
    </location>
</feature>
<evidence type="ECO:0000256" key="1">
    <source>
        <dbReference type="PROSITE-ProRule" id="PRU01263"/>
    </source>
</evidence>
<dbReference type="SMART" id="SM01025">
    <property type="entry name" value="BEN"/>
    <property type="match status" value="1"/>
</dbReference>
<dbReference type="InterPro" id="IPR012934">
    <property type="entry name" value="Znf_AD"/>
</dbReference>
<feature type="binding site" evidence="1">
    <location>
        <position position="10"/>
    </location>
    <ligand>
        <name>Zn(2+)</name>
        <dbReference type="ChEBI" id="CHEBI:29105"/>
    </ligand>
</feature>
<feature type="compositionally biased region" description="Basic and acidic residues" evidence="2">
    <location>
        <begin position="82"/>
        <end position="91"/>
    </location>
</feature>
<dbReference type="Pfam" id="PF10523">
    <property type="entry name" value="BEN"/>
    <property type="match status" value="1"/>
</dbReference>
<dbReference type="PANTHER" id="PTHR39942">
    <property type="entry name" value="BCDNA.LD26519-RELATED"/>
    <property type="match status" value="1"/>
</dbReference>
<dbReference type="PROSITE" id="PS51457">
    <property type="entry name" value="BEN"/>
    <property type="match status" value="1"/>
</dbReference>
<feature type="region of interest" description="Disordered" evidence="2">
    <location>
        <begin position="82"/>
        <end position="110"/>
    </location>
</feature>
<feature type="binding site" evidence="1">
    <location>
        <position position="57"/>
    </location>
    <ligand>
        <name>Zn(2+)</name>
        <dbReference type="ChEBI" id="CHEBI:29105"/>
    </ligand>
</feature>
<dbReference type="GO" id="GO:0005634">
    <property type="term" value="C:nucleus"/>
    <property type="evidence" value="ECO:0007669"/>
    <property type="project" value="InterPro"/>
</dbReference>
<evidence type="ECO:0000259" key="3">
    <source>
        <dbReference type="PROSITE" id="PS51457"/>
    </source>
</evidence>
<proteinExistence type="predicted"/>
<dbReference type="Pfam" id="PF07776">
    <property type="entry name" value="zf-AD"/>
    <property type="match status" value="1"/>
</dbReference>
<reference evidence="5" key="1">
    <citation type="submission" date="2021-05" db="EMBL/GenBank/DDBJ databases">
        <authorList>
            <person name="Alioto T."/>
            <person name="Alioto T."/>
            <person name="Gomez Garrido J."/>
        </authorList>
    </citation>
    <scope>NUCLEOTIDE SEQUENCE</scope>
</reference>
<evidence type="ECO:0000256" key="2">
    <source>
        <dbReference type="SAM" id="MobiDB-lite"/>
    </source>
</evidence>
<dbReference type="EMBL" id="HBUE01051752">
    <property type="protein sequence ID" value="CAG6464723.1"/>
    <property type="molecule type" value="Transcribed_RNA"/>
</dbReference>
<evidence type="ECO:0000259" key="4">
    <source>
        <dbReference type="PROSITE" id="PS51915"/>
    </source>
</evidence>
<feature type="domain" description="BEN" evidence="3">
    <location>
        <begin position="283"/>
        <end position="404"/>
    </location>
</feature>
<dbReference type="GO" id="GO:0003677">
    <property type="term" value="F:DNA binding"/>
    <property type="evidence" value="ECO:0007669"/>
    <property type="project" value="InterPro"/>
</dbReference>
<feature type="binding site" evidence="1">
    <location>
        <position position="13"/>
    </location>
    <ligand>
        <name>Zn(2+)</name>
        <dbReference type="ChEBI" id="CHEBI:29105"/>
    </ligand>
</feature>